<dbReference type="EMBL" id="EQ973971">
    <property type="protein sequence ID" value="EEF36633.1"/>
    <property type="molecule type" value="Genomic_DNA"/>
</dbReference>
<sequence>MAISSPLFYVDQDLGILSSLPPSSIGKLPHLIHEDDCVEVEISQSSTKYLAPRAYLEKKSLRMSISAISMLIKCLSSFSYEEVMKEAVKSRFTDANLSFLDELDIKKIANKARNKFAQETEGGEQAEAVDGNLALGFDAIPPSKDNLNIKEDLVEARGIVNSEYESLVRL</sequence>
<evidence type="ECO:0000313" key="2">
    <source>
        <dbReference type="Proteomes" id="UP000008311"/>
    </source>
</evidence>
<protein>
    <submittedName>
        <fullName evidence="1">Uncharacterized protein</fullName>
    </submittedName>
</protein>
<name>B9SIB5_RICCO</name>
<evidence type="ECO:0000313" key="1">
    <source>
        <dbReference type="EMBL" id="EEF36633.1"/>
    </source>
</evidence>
<keyword evidence="2" id="KW-1185">Reference proteome</keyword>
<proteinExistence type="predicted"/>
<dbReference type="Proteomes" id="UP000008311">
    <property type="component" value="Unassembled WGS sequence"/>
</dbReference>
<reference evidence="2" key="1">
    <citation type="journal article" date="2010" name="Nat. Biotechnol.">
        <title>Draft genome sequence of the oilseed species Ricinus communis.</title>
        <authorList>
            <person name="Chan A.P."/>
            <person name="Crabtree J."/>
            <person name="Zhao Q."/>
            <person name="Lorenzi H."/>
            <person name="Orvis J."/>
            <person name="Puiu D."/>
            <person name="Melake-Berhan A."/>
            <person name="Jones K.M."/>
            <person name="Redman J."/>
            <person name="Chen G."/>
            <person name="Cahoon E.B."/>
            <person name="Gedil M."/>
            <person name="Stanke M."/>
            <person name="Haas B.J."/>
            <person name="Wortman J.R."/>
            <person name="Fraser-Liggett C.M."/>
            <person name="Ravel J."/>
            <person name="Rabinowicz P.D."/>
        </authorList>
    </citation>
    <scope>NUCLEOTIDE SEQUENCE [LARGE SCALE GENOMIC DNA]</scope>
    <source>
        <strain evidence="2">cv. Hale</strain>
    </source>
</reference>
<accession>B9SIB5</accession>
<dbReference type="AlphaFoldDB" id="B9SIB5"/>
<gene>
    <name evidence="1" type="ORF">RCOM_0805030</name>
</gene>
<dbReference type="InParanoid" id="B9SIB5"/>
<organism evidence="1 2">
    <name type="scientific">Ricinus communis</name>
    <name type="common">Castor bean</name>
    <dbReference type="NCBI Taxonomy" id="3988"/>
    <lineage>
        <taxon>Eukaryota</taxon>
        <taxon>Viridiplantae</taxon>
        <taxon>Streptophyta</taxon>
        <taxon>Embryophyta</taxon>
        <taxon>Tracheophyta</taxon>
        <taxon>Spermatophyta</taxon>
        <taxon>Magnoliopsida</taxon>
        <taxon>eudicotyledons</taxon>
        <taxon>Gunneridae</taxon>
        <taxon>Pentapetalae</taxon>
        <taxon>rosids</taxon>
        <taxon>fabids</taxon>
        <taxon>Malpighiales</taxon>
        <taxon>Euphorbiaceae</taxon>
        <taxon>Acalyphoideae</taxon>
        <taxon>Acalypheae</taxon>
        <taxon>Ricinus</taxon>
    </lineage>
</organism>